<evidence type="ECO:0008006" key="5">
    <source>
        <dbReference type="Google" id="ProtNLM"/>
    </source>
</evidence>
<sequence length="251" mass="28720">MMMLRSTIKANRSKILFILICAIIFIVYKSLFSADNTRLKTETSDDSSLKFKEDSFVQTQNQRGIKPKPVTISIFYECLCPDSRSFFLHHLLPSYERAPHLIDLEFIPYGKAKTFIEDGKYKFSCQHGSVECYGNKIHACSIAKVYDQTTLLELLSCMINDNMIPEERGVQCCADHGVDWKPIQECAASSEGELLLKEHGETTDLLRPPVSFIPTILLNKSQRDQRAILKNLWKELCKLFPKESIPEECLT</sequence>
<dbReference type="PANTHER" id="PTHR13234">
    <property type="entry name" value="GAMMA-INTERFERON INDUCIBLE LYSOSOMAL THIOL REDUCTASE GILT"/>
    <property type="match status" value="1"/>
</dbReference>
<dbReference type="PANTHER" id="PTHR13234:SF71">
    <property type="entry name" value="GAMMA-INTERFERON-INDUCIBLE LYSOSOMAL THIOL REDUCTASE-LIKE PROTEIN"/>
    <property type="match status" value="1"/>
</dbReference>
<evidence type="ECO:0000256" key="2">
    <source>
        <dbReference type="ARBA" id="ARBA00023180"/>
    </source>
</evidence>
<evidence type="ECO:0000313" key="4">
    <source>
        <dbReference type="Proteomes" id="UP000291343"/>
    </source>
</evidence>
<dbReference type="EMBL" id="QKKF02016774">
    <property type="protein sequence ID" value="RZF41473.1"/>
    <property type="molecule type" value="Genomic_DNA"/>
</dbReference>
<accession>A0A482X6Y4</accession>
<protein>
    <recommendedName>
        <fullName evidence="5">Gamma-interferon-inducible lysosomal thiol reductase</fullName>
    </recommendedName>
</protein>
<dbReference type="InParanoid" id="A0A482X6Y4"/>
<comment type="caution">
    <text evidence="3">The sequence shown here is derived from an EMBL/GenBank/DDBJ whole genome shotgun (WGS) entry which is preliminary data.</text>
</comment>
<keyword evidence="4" id="KW-1185">Reference proteome</keyword>
<name>A0A482X6Y4_LAOST</name>
<organism evidence="3 4">
    <name type="scientific">Laodelphax striatellus</name>
    <name type="common">Small brown planthopper</name>
    <name type="synonym">Delphax striatella</name>
    <dbReference type="NCBI Taxonomy" id="195883"/>
    <lineage>
        <taxon>Eukaryota</taxon>
        <taxon>Metazoa</taxon>
        <taxon>Ecdysozoa</taxon>
        <taxon>Arthropoda</taxon>
        <taxon>Hexapoda</taxon>
        <taxon>Insecta</taxon>
        <taxon>Pterygota</taxon>
        <taxon>Neoptera</taxon>
        <taxon>Paraneoptera</taxon>
        <taxon>Hemiptera</taxon>
        <taxon>Auchenorrhyncha</taxon>
        <taxon>Fulgoroidea</taxon>
        <taxon>Delphacidae</taxon>
        <taxon>Criomorphinae</taxon>
        <taxon>Laodelphax</taxon>
    </lineage>
</organism>
<dbReference type="STRING" id="195883.A0A482X6Y4"/>
<evidence type="ECO:0000313" key="3">
    <source>
        <dbReference type="EMBL" id="RZF41473.1"/>
    </source>
</evidence>
<dbReference type="OrthoDB" id="958254at2759"/>
<proteinExistence type="inferred from homology"/>
<dbReference type="SMR" id="A0A482X6Y4"/>
<keyword evidence="2" id="KW-0325">Glycoprotein</keyword>
<gene>
    <name evidence="3" type="ORF">LSTR_LSTR000187</name>
</gene>
<dbReference type="Pfam" id="PF03227">
    <property type="entry name" value="GILT"/>
    <property type="match status" value="1"/>
</dbReference>
<dbReference type="AlphaFoldDB" id="A0A482X6Y4"/>
<dbReference type="InterPro" id="IPR004911">
    <property type="entry name" value="Interferon-induced_GILT"/>
</dbReference>
<dbReference type="GO" id="GO:0016671">
    <property type="term" value="F:oxidoreductase activity, acting on a sulfur group of donors, disulfide as acceptor"/>
    <property type="evidence" value="ECO:0007669"/>
    <property type="project" value="InterPro"/>
</dbReference>
<dbReference type="Proteomes" id="UP000291343">
    <property type="component" value="Unassembled WGS sequence"/>
</dbReference>
<comment type="similarity">
    <text evidence="1">Belongs to the GILT family.</text>
</comment>
<reference evidence="3 4" key="1">
    <citation type="journal article" date="2017" name="Gigascience">
        <title>Genome sequence of the small brown planthopper, Laodelphax striatellus.</title>
        <authorList>
            <person name="Zhu J."/>
            <person name="Jiang F."/>
            <person name="Wang X."/>
            <person name="Yang P."/>
            <person name="Bao Y."/>
            <person name="Zhao W."/>
            <person name="Wang W."/>
            <person name="Lu H."/>
            <person name="Wang Q."/>
            <person name="Cui N."/>
            <person name="Li J."/>
            <person name="Chen X."/>
            <person name="Luo L."/>
            <person name="Yu J."/>
            <person name="Kang L."/>
            <person name="Cui F."/>
        </authorList>
    </citation>
    <scope>NUCLEOTIDE SEQUENCE [LARGE SCALE GENOMIC DNA]</scope>
    <source>
        <strain evidence="3">Lst14</strain>
    </source>
</reference>
<dbReference type="FunCoup" id="A0A482X6Y4">
    <property type="interactions" value="27"/>
</dbReference>
<evidence type="ECO:0000256" key="1">
    <source>
        <dbReference type="ARBA" id="ARBA00005679"/>
    </source>
</evidence>